<reference evidence="2" key="2">
    <citation type="submission" date="2025-08" db="UniProtKB">
        <authorList>
            <consortium name="RefSeq"/>
        </authorList>
    </citation>
    <scope>IDENTIFICATION</scope>
    <source>
        <tissue evidence="2">Leaf</tissue>
    </source>
</reference>
<accession>A0A1U7VKM8</accession>
<organism evidence="1 2">
    <name type="scientific">Nicotiana sylvestris</name>
    <name type="common">Wood tobacco</name>
    <name type="synonym">South American tobacco</name>
    <dbReference type="NCBI Taxonomy" id="4096"/>
    <lineage>
        <taxon>Eukaryota</taxon>
        <taxon>Viridiplantae</taxon>
        <taxon>Streptophyta</taxon>
        <taxon>Embryophyta</taxon>
        <taxon>Tracheophyta</taxon>
        <taxon>Spermatophyta</taxon>
        <taxon>Magnoliopsida</taxon>
        <taxon>eudicotyledons</taxon>
        <taxon>Gunneridae</taxon>
        <taxon>Pentapetalae</taxon>
        <taxon>asterids</taxon>
        <taxon>lamiids</taxon>
        <taxon>Solanales</taxon>
        <taxon>Solanaceae</taxon>
        <taxon>Nicotianoideae</taxon>
        <taxon>Nicotianeae</taxon>
        <taxon>Nicotiana</taxon>
    </lineage>
</organism>
<sequence>MTEKELLAIVFAIEKFRPYLMGAKDYKARLIRWVLLLQEFDLEIVHRKRCENQVADHLSLLEEKGRTYYGLENNDSFPDEQLLSVSVNNMHWFADVANFLVTRIVPCEIPSNQRKKLKQDILDYY</sequence>
<name>A0A1U7VKM8_NICSY</name>
<gene>
    <name evidence="2" type="primary">LOC104217054</name>
</gene>
<evidence type="ECO:0000313" key="2">
    <source>
        <dbReference type="RefSeq" id="XP_009765511.1"/>
    </source>
</evidence>
<dbReference type="eggNOG" id="KOG0017">
    <property type="taxonomic scope" value="Eukaryota"/>
</dbReference>
<dbReference type="SUPFAM" id="SSF56672">
    <property type="entry name" value="DNA/RNA polymerases"/>
    <property type="match status" value="1"/>
</dbReference>
<dbReference type="PANTHER" id="PTHR34072">
    <property type="entry name" value="ENZYMATIC POLYPROTEIN-RELATED"/>
    <property type="match status" value="1"/>
</dbReference>
<evidence type="ECO:0000313" key="1">
    <source>
        <dbReference type="Proteomes" id="UP000189701"/>
    </source>
</evidence>
<dbReference type="AlphaFoldDB" id="A0A1U7VKM8"/>
<reference evidence="1" key="1">
    <citation type="journal article" date="2013" name="Genome Biol.">
        <title>Reference genomes and transcriptomes of Nicotiana sylvestris and Nicotiana tomentosiformis.</title>
        <authorList>
            <person name="Sierro N."/>
            <person name="Battey J.N."/>
            <person name="Ouadi S."/>
            <person name="Bovet L."/>
            <person name="Goepfert S."/>
            <person name="Bakaher N."/>
            <person name="Peitsch M.C."/>
            <person name="Ivanov N.V."/>
        </authorList>
    </citation>
    <scope>NUCLEOTIDE SEQUENCE [LARGE SCALE GENOMIC DNA]</scope>
</reference>
<dbReference type="Proteomes" id="UP000189701">
    <property type="component" value="Unplaced"/>
</dbReference>
<dbReference type="RefSeq" id="XP_009765511.1">
    <property type="nucleotide sequence ID" value="XM_009767209.1"/>
</dbReference>
<dbReference type="PANTHER" id="PTHR34072:SF57">
    <property type="entry name" value="RNA-DIRECTED DNA POLYMERASE"/>
    <property type="match status" value="1"/>
</dbReference>
<protein>
    <submittedName>
        <fullName evidence="2">Uncharacterized protein LOC104217054</fullName>
    </submittedName>
</protein>
<proteinExistence type="predicted"/>
<keyword evidence="1" id="KW-1185">Reference proteome</keyword>
<dbReference type="InterPro" id="IPR043502">
    <property type="entry name" value="DNA/RNA_pol_sf"/>
</dbReference>
<dbReference type="STRING" id="4096.A0A1U7VKM8"/>